<evidence type="ECO:0000313" key="2">
    <source>
        <dbReference type="EMBL" id="OLY84048.1"/>
    </source>
</evidence>
<protein>
    <submittedName>
        <fullName evidence="2">Uncharacterized protein</fullName>
    </submittedName>
</protein>
<reference evidence="2 3" key="1">
    <citation type="journal article" date="2016" name="Mol. Biol. Evol.">
        <title>Genome-Wide Survey of Gut Fungi (Harpellales) Reveals the First Horizontally Transferred Ubiquitin Gene from a Mosquito Host.</title>
        <authorList>
            <person name="Wang Y."/>
            <person name="White M.M."/>
            <person name="Kvist S."/>
            <person name="Moncalvo J.M."/>
        </authorList>
    </citation>
    <scope>NUCLEOTIDE SEQUENCE [LARGE SCALE GENOMIC DNA]</scope>
    <source>
        <strain evidence="2 3">ALG-7-W6</strain>
    </source>
</reference>
<accession>A0A1R0H4P1</accession>
<dbReference type="Proteomes" id="UP000187455">
    <property type="component" value="Unassembled WGS sequence"/>
</dbReference>
<dbReference type="EMBL" id="LSSL01000642">
    <property type="protein sequence ID" value="OLY84048.1"/>
    <property type="molecule type" value="Genomic_DNA"/>
</dbReference>
<dbReference type="AlphaFoldDB" id="A0A1R0H4P1"/>
<gene>
    <name evidence="2" type="ORF">AYI68_g1799</name>
</gene>
<feature type="compositionally biased region" description="Low complexity" evidence="1">
    <location>
        <begin position="1"/>
        <end position="15"/>
    </location>
</feature>
<name>A0A1R0H4P1_9FUNG</name>
<feature type="region of interest" description="Disordered" evidence="1">
    <location>
        <begin position="1"/>
        <end position="36"/>
    </location>
</feature>
<evidence type="ECO:0000313" key="3">
    <source>
        <dbReference type="Proteomes" id="UP000187455"/>
    </source>
</evidence>
<organism evidence="2 3">
    <name type="scientific">Smittium mucronatum</name>
    <dbReference type="NCBI Taxonomy" id="133383"/>
    <lineage>
        <taxon>Eukaryota</taxon>
        <taxon>Fungi</taxon>
        <taxon>Fungi incertae sedis</taxon>
        <taxon>Zoopagomycota</taxon>
        <taxon>Kickxellomycotina</taxon>
        <taxon>Harpellomycetes</taxon>
        <taxon>Harpellales</taxon>
        <taxon>Legeriomycetaceae</taxon>
        <taxon>Smittium</taxon>
    </lineage>
</organism>
<comment type="caution">
    <text evidence="2">The sequence shown here is derived from an EMBL/GenBank/DDBJ whole genome shotgun (WGS) entry which is preliminary data.</text>
</comment>
<evidence type="ECO:0000256" key="1">
    <source>
        <dbReference type="SAM" id="MobiDB-lite"/>
    </source>
</evidence>
<proteinExistence type="predicted"/>
<sequence length="98" mass="11357">MLCRSKSSISSFLSAKDSDASHSFEPVRVTEEDEDKAESRMSFRLLYTCLRTETVFLLRRVAIDSWSEKYPSTSDMSNPTEARLTPRLEYRLIPMARQ</sequence>
<keyword evidence="3" id="KW-1185">Reference proteome</keyword>